<dbReference type="AlphaFoldDB" id="A0AAD9A5M4"/>
<keyword evidence="2" id="KW-1185">Reference proteome</keyword>
<evidence type="ECO:0000313" key="2">
    <source>
        <dbReference type="Proteomes" id="UP001243330"/>
    </source>
</evidence>
<dbReference type="Proteomes" id="UP001243330">
    <property type="component" value="Unassembled WGS sequence"/>
</dbReference>
<protein>
    <submittedName>
        <fullName evidence="1">Uncharacterized protein</fullName>
    </submittedName>
</protein>
<accession>A0AAD9A5M4</accession>
<proteinExistence type="predicted"/>
<dbReference type="EMBL" id="JAQOWY010000474">
    <property type="protein sequence ID" value="KAK1841542.1"/>
    <property type="molecule type" value="Genomic_DNA"/>
</dbReference>
<comment type="caution">
    <text evidence="1">The sequence shown here is derived from an EMBL/GenBank/DDBJ whole genome shotgun (WGS) entry which is preliminary data.</text>
</comment>
<gene>
    <name evidence="1" type="ORF">CCHR01_15841</name>
</gene>
<organism evidence="1 2">
    <name type="scientific">Colletotrichum chrysophilum</name>
    <dbReference type="NCBI Taxonomy" id="1836956"/>
    <lineage>
        <taxon>Eukaryota</taxon>
        <taxon>Fungi</taxon>
        <taxon>Dikarya</taxon>
        <taxon>Ascomycota</taxon>
        <taxon>Pezizomycotina</taxon>
        <taxon>Sordariomycetes</taxon>
        <taxon>Hypocreomycetidae</taxon>
        <taxon>Glomerellales</taxon>
        <taxon>Glomerellaceae</taxon>
        <taxon>Colletotrichum</taxon>
        <taxon>Colletotrichum gloeosporioides species complex</taxon>
    </lineage>
</organism>
<reference evidence="1" key="1">
    <citation type="submission" date="2023-01" db="EMBL/GenBank/DDBJ databases">
        <title>Colletotrichum chrysophilum M932 genome sequence.</title>
        <authorList>
            <person name="Baroncelli R."/>
        </authorList>
    </citation>
    <scope>NUCLEOTIDE SEQUENCE</scope>
    <source>
        <strain evidence="1">M932</strain>
    </source>
</reference>
<name>A0AAD9A5M4_9PEZI</name>
<sequence>MSYEASAEAISARPVHVFWSSHAPDSETEDLHGRGVGARAGWALQTALCACNDSVPQLQSGPLGRGNLTTWTLCLPGLEPHVPTEAFRNFSRGN</sequence>
<evidence type="ECO:0000313" key="1">
    <source>
        <dbReference type="EMBL" id="KAK1841542.1"/>
    </source>
</evidence>